<dbReference type="Pfam" id="PF07004">
    <property type="entry name" value="SHIPPO-rpt"/>
    <property type="match status" value="1"/>
</dbReference>
<feature type="region of interest" description="Disordered" evidence="1">
    <location>
        <begin position="61"/>
        <end position="86"/>
    </location>
</feature>
<dbReference type="VEuPathDB" id="CryptoDB:Cvel_7265"/>
<accession>A0A0G4HKX6</accession>
<reference evidence="2" key="1">
    <citation type="submission" date="2014-11" db="EMBL/GenBank/DDBJ databases">
        <authorList>
            <person name="Otto D Thomas"/>
            <person name="Naeem Raeece"/>
        </authorList>
    </citation>
    <scope>NUCLEOTIDE SEQUENCE</scope>
</reference>
<sequence>MADDAPSFGIEEYRVPYHGVPIRYQEAVFPKEKKKDRISQLQKKAAWTPGPGTYIKHTLWGTAEKKPGPSFGKSHRTAGKPNGVPGPGAFKPQLAAGLVFDRTLGGPCSKGAKKTYVENSAHRSKSTPAPNHYKNINKQWPHVGCPHIILRTNGTGKYKGRALSYPNDIPGADFFSRTVKLHSYKPGPATYTNNDISRVTRGTKYNQVYRTEAPIHPLNGTM</sequence>
<feature type="region of interest" description="Disordered" evidence="1">
    <location>
        <begin position="116"/>
        <end position="135"/>
    </location>
</feature>
<dbReference type="AlphaFoldDB" id="A0A0G4HKX6"/>
<dbReference type="EMBL" id="CDMZ01002998">
    <property type="protein sequence ID" value="CEM44722.1"/>
    <property type="molecule type" value="Genomic_DNA"/>
</dbReference>
<evidence type="ECO:0000313" key="2">
    <source>
        <dbReference type="EMBL" id="CEM44722.1"/>
    </source>
</evidence>
<gene>
    <name evidence="2" type="ORF">Cvel_7265</name>
</gene>
<name>A0A0G4HKX6_9ALVE</name>
<proteinExistence type="predicted"/>
<organism evidence="2">
    <name type="scientific">Chromera velia CCMP2878</name>
    <dbReference type="NCBI Taxonomy" id="1169474"/>
    <lineage>
        <taxon>Eukaryota</taxon>
        <taxon>Sar</taxon>
        <taxon>Alveolata</taxon>
        <taxon>Colpodellida</taxon>
        <taxon>Chromeraceae</taxon>
        <taxon>Chromera</taxon>
    </lineage>
</organism>
<feature type="compositionally biased region" description="Polar residues" evidence="1">
    <location>
        <begin position="126"/>
        <end position="135"/>
    </location>
</feature>
<dbReference type="InterPro" id="IPR010736">
    <property type="entry name" value="SHIPPO-rpt"/>
</dbReference>
<protein>
    <submittedName>
        <fullName evidence="2">Uncharacterized protein</fullName>
    </submittedName>
</protein>
<evidence type="ECO:0000256" key="1">
    <source>
        <dbReference type="SAM" id="MobiDB-lite"/>
    </source>
</evidence>